<accession>A0A6L2L6X3</accession>
<sequence length="131" mass="15279">MTIASTISRLKPEPITDVKTNPNTKPIVITFYRGTDRRNFKVYNPFNLMNLGLLNWMNWVLSFRKKNKIISELMTSLGKRYERLKKILEELRIQSAFLAPAPEQASSQLSGRKRKIMELEPEIRILVLESN</sequence>
<gene>
    <name evidence="1" type="ORF">Tci_029559</name>
</gene>
<evidence type="ECO:0000313" key="1">
    <source>
        <dbReference type="EMBL" id="GEU57581.1"/>
    </source>
</evidence>
<name>A0A6L2L6X3_TANCI</name>
<organism evidence="1">
    <name type="scientific">Tanacetum cinerariifolium</name>
    <name type="common">Dalmatian daisy</name>
    <name type="synonym">Chrysanthemum cinerariifolium</name>
    <dbReference type="NCBI Taxonomy" id="118510"/>
    <lineage>
        <taxon>Eukaryota</taxon>
        <taxon>Viridiplantae</taxon>
        <taxon>Streptophyta</taxon>
        <taxon>Embryophyta</taxon>
        <taxon>Tracheophyta</taxon>
        <taxon>Spermatophyta</taxon>
        <taxon>Magnoliopsida</taxon>
        <taxon>eudicotyledons</taxon>
        <taxon>Gunneridae</taxon>
        <taxon>Pentapetalae</taxon>
        <taxon>asterids</taxon>
        <taxon>campanulids</taxon>
        <taxon>Asterales</taxon>
        <taxon>Asteraceae</taxon>
        <taxon>Asteroideae</taxon>
        <taxon>Anthemideae</taxon>
        <taxon>Anthemidinae</taxon>
        <taxon>Tanacetum</taxon>
    </lineage>
</organism>
<proteinExistence type="predicted"/>
<protein>
    <submittedName>
        <fullName evidence="1">Uncharacterized protein</fullName>
    </submittedName>
</protein>
<dbReference type="EMBL" id="BKCJ010003854">
    <property type="protein sequence ID" value="GEU57581.1"/>
    <property type="molecule type" value="Genomic_DNA"/>
</dbReference>
<reference evidence="1" key="1">
    <citation type="journal article" date="2019" name="Sci. Rep.">
        <title>Draft genome of Tanacetum cinerariifolium, the natural source of mosquito coil.</title>
        <authorList>
            <person name="Yamashiro T."/>
            <person name="Shiraishi A."/>
            <person name="Satake H."/>
            <person name="Nakayama K."/>
        </authorList>
    </citation>
    <scope>NUCLEOTIDE SEQUENCE</scope>
</reference>
<comment type="caution">
    <text evidence="1">The sequence shown here is derived from an EMBL/GenBank/DDBJ whole genome shotgun (WGS) entry which is preliminary data.</text>
</comment>
<dbReference type="AlphaFoldDB" id="A0A6L2L6X3"/>